<evidence type="ECO:0000313" key="11">
    <source>
        <dbReference type="Proteomes" id="UP001201873"/>
    </source>
</evidence>
<dbReference type="CDD" id="cd00531">
    <property type="entry name" value="NTF2_like"/>
    <property type="match status" value="1"/>
</dbReference>
<feature type="domain" description="SnoaL-like" evidence="9">
    <location>
        <begin position="248"/>
        <end position="349"/>
    </location>
</feature>
<evidence type="ECO:0000259" key="8">
    <source>
        <dbReference type="Pfam" id="PF08281"/>
    </source>
</evidence>
<dbReference type="NCBIfam" id="NF006089">
    <property type="entry name" value="PRK08241.1"/>
    <property type="match status" value="1"/>
</dbReference>
<dbReference type="InterPro" id="IPR039425">
    <property type="entry name" value="RNA_pol_sigma-70-like"/>
</dbReference>
<keyword evidence="3" id="KW-0805">Transcription regulation</keyword>
<gene>
    <name evidence="10" type="ORF">MXD59_15130</name>
</gene>
<dbReference type="EC" id="2.7.7.6" evidence="10"/>
<evidence type="ECO:0000256" key="1">
    <source>
        <dbReference type="ARBA" id="ARBA00010641"/>
    </source>
</evidence>
<dbReference type="InterPro" id="IPR032710">
    <property type="entry name" value="NTF2-like_dom_sf"/>
</dbReference>
<dbReference type="InterPro" id="IPR036388">
    <property type="entry name" value="WH-like_DNA-bd_sf"/>
</dbReference>
<protein>
    <submittedName>
        <fullName evidence="10">RNA polymerase subunit sigma-70</fullName>
        <ecNumber evidence="10">2.7.7.6</ecNumber>
    </submittedName>
</protein>
<accession>A0ABT0K065</accession>
<keyword evidence="5" id="KW-0804">Transcription</keyword>
<evidence type="ECO:0000313" key="10">
    <source>
        <dbReference type="EMBL" id="MCK9877090.1"/>
    </source>
</evidence>
<dbReference type="Gene3D" id="3.10.450.50">
    <property type="match status" value="1"/>
</dbReference>
<dbReference type="GO" id="GO:0003899">
    <property type="term" value="F:DNA-directed RNA polymerase activity"/>
    <property type="evidence" value="ECO:0007669"/>
    <property type="project" value="UniProtKB-EC"/>
</dbReference>
<dbReference type="EMBL" id="JALKFT010000014">
    <property type="protein sequence ID" value="MCK9877090.1"/>
    <property type="molecule type" value="Genomic_DNA"/>
</dbReference>
<dbReference type="InterPro" id="IPR013325">
    <property type="entry name" value="RNA_pol_sigma_r2"/>
</dbReference>
<dbReference type="InterPro" id="IPR014305">
    <property type="entry name" value="RNA_pol_sigma-G_actinobac"/>
</dbReference>
<dbReference type="InterPro" id="IPR013249">
    <property type="entry name" value="RNA_pol_sigma70_r4_t2"/>
</dbReference>
<dbReference type="InterPro" id="IPR014284">
    <property type="entry name" value="RNA_pol_sigma-70_dom"/>
</dbReference>
<sequence>MDTTQRRTPTNIQPAQPQPEAERDGEEERLLTAARAGDAEAFRRLVTPLQPRLRTHCYRMLGSLFDAEDALQDTLVKAWQGLDGFDGRARFGTWLHRIATTTCLNAIRSRSRRALPVDTGFRAAGPSDAAGPPIAESAWLEPFPDTALGLGTASAAPDPQETYELRESVELALVAAWQHLPANQRAALILTDVLGYPARDAASLLDTTTGALNSALQRARAIVAEKVPARSQQATRRQVGDATIDAAVERFRTAMDDADVDAVIGLLRADATWSMPPQPAWFHGHEAIAAFLVANPFHYFRWRSVITSANGQPALAAYSVLATEPPGTPYLPHAINVLTLDADGDRIAEVTTFLDVTRRGVTGPEFRAFTETGLFTRFGLPPALAD</sequence>
<keyword evidence="4" id="KW-0731">Sigma factor</keyword>
<evidence type="ECO:0000256" key="2">
    <source>
        <dbReference type="ARBA" id="ARBA00011344"/>
    </source>
</evidence>
<proteinExistence type="inferred from homology"/>
<comment type="subunit">
    <text evidence="2">Interacts transiently with the RNA polymerase catalytic core formed by RpoA, RpoB, RpoC and RpoZ (2 alpha, 1 beta, 1 beta' and 1 omega subunit) to form the RNA polymerase holoenzyme that can initiate transcription.</text>
</comment>
<keyword evidence="11" id="KW-1185">Reference proteome</keyword>
<evidence type="ECO:0000256" key="4">
    <source>
        <dbReference type="ARBA" id="ARBA00023082"/>
    </source>
</evidence>
<organism evidence="10 11">
    <name type="scientific">Frankia umida</name>
    <dbReference type="NCBI Taxonomy" id="573489"/>
    <lineage>
        <taxon>Bacteria</taxon>
        <taxon>Bacillati</taxon>
        <taxon>Actinomycetota</taxon>
        <taxon>Actinomycetes</taxon>
        <taxon>Frankiales</taxon>
        <taxon>Frankiaceae</taxon>
        <taxon>Frankia</taxon>
    </lineage>
</organism>
<feature type="domain" description="RNA polymerase sigma-70 region 2" evidence="7">
    <location>
        <begin position="45"/>
        <end position="113"/>
    </location>
</feature>
<feature type="region of interest" description="Disordered" evidence="6">
    <location>
        <begin position="1"/>
        <end position="26"/>
    </location>
</feature>
<feature type="compositionally biased region" description="Polar residues" evidence="6">
    <location>
        <begin position="1"/>
        <end position="15"/>
    </location>
</feature>
<dbReference type="Gene3D" id="1.10.10.10">
    <property type="entry name" value="Winged helix-like DNA-binding domain superfamily/Winged helix DNA-binding domain"/>
    <property type="match status" value="1"/>
</dbReference>
<dbReference type="Pfam" id="PF12680">
    <property type="entry name" value="SnoaL_2"/>
    <property type="match status" value="1"/>
</dbReference>
<dbReference type="InterPro" id="IPR037401">
    <property type="entry name" value="SnoaL-like"/>
</dbReference>
<comment type="similarity">
    <text evidence="1">Belongs to the sigma-70 factor family. ECF subfamily.</text>
</comment>
<dbReference type="PANTHER" id="PTHR43133">
    <property type="entry name" value="RNA POLYMERASE ECF-TYPE SIGMA FACTO"/>
    <property type="match status" value="1"/>
</dbReference>
<dbReference type="Gene3D" id="1.10.1740.10">
    <property type="match status" value="1"/>
</dbReference>
<evidence type="ECO:0000256" key="5">
    <source>
        <dbReference type="ARBA" id="ARBA00023163"/>
    </source>
</evidence>
<evidence type="ECO:0000256" key="3">
    <source>
        <dbReference type="ARBA" id="ARBA00023015"/>
    </source>
</evidence>
<dbReference type="RefSeq" id="WP_248825380.1">
    <property type="nucleotide sequence ID" value="NZ_JALKFT010000014.1"/>
</dbReference>
<name>A0ABT0K065_9ACTN</name>
<dbReference type="Pfam" id="PF08281">
    <property type="entry name" value="Sigma70_r4_2"/>
    <property type="match status" value="1"/>
</dbReference>
<dbReference type="SUPFAM" id="SSF88659">
    <property type="entry name" value="Sigma3 and sigma4 domains of RNA polymerase sigma factors"/>
    <property type="match status" value="1"/>
</dbReference>
<dbReference type="SUPFAM" id="SSF88946">
    <property type="entry name" value="Sigma2 domain of RNA polymerase sigma factors"/>
    <property type="match status" value="1"/>
</dbReference>
<dbReference type="Proteomes" id="UP001201873">
    <property type="component" value="Unassembled WGS sequence"/>
</dbReference>
<dbReference type="NCBIfam" id="TIGR02960">
    <property type="entry name" value="SigX5"/>
    <property type="match status" value="1"/>
</dbReference>
<dbReference type="Pfam" id="PF04542">
    <property type="entry name" value="Sigma70_r2"/>
    <property type="match status" value="1"/>
</dbReference>
<dbReference type="InterPro" id="IPR013324">
    <property type="entry name" value="RNA_pol_sigma_r3/r4-like"/>
</dbReference>
<dbReference type="PANTHER" id="PTHR43133:SF65">
    <property type="entry name" value="ECF RNA POLYMERASE SIGMA FACTOR SIGG"/>
    <property type="match status" value="1"/>
</dbReference>
<dbReference type="SUPFAM" id="SSF54427">
    <property type="entry name" value="NTF2-like"/>
    <property type="match status" value="1"/>
</dbReference>
<evidence type="ECO:0000259" key="7">
    <source>
        <dbReference type="Pfam" id="PF04542"/>
    </source>
</evidence>
<feature type="domain" description="RNA polymerase sigma factor 70 region 4 type 2" evidence="8">
    <location>
        <begin position="172"/>
        <end position="221"/>
    </location>
</feature>
<dbReference type="NCBIfam" id="TIGR02937">
    <property type="entry name" value="sigma70-ECF"/>
    <property type="match status" value="1"/>
</dbReference>
<evidence type="ECO:0000259" key="9">
    <source>
        <dbReference type="Pfam" id="PF12680"/>
    </source>
</evidence>
<dbReference type="InterPro" id="IPR007627">
    <property type="entry name" value="RNA_pol_sigma70_r2"/>
</dbReference>
<reference evidence="10 11" key="1">
    <citation type="submission" date="2022-04" db="EMBL/GenBank/DDBJ databases">
        <title>Genome diversity in the genus Frankia.</title>
        <authorList>
            <person name="Carlos-Shanley C."/>
            <person name="Hahn D."/>
        </authorList>
    </citation>
    <scope>NUCLEOTIDE SEQUENCE [LARGE SCALE GENOMIC DNA]</scope>
    <source>
        <strain evidence="10 11">Ag45/Mut15</strain>
    </source>
</reference>
<keyword evidence="10" id="KW-0808">Transferase</keyword>
<comment type="caution">
    <text evidence="10">The sequence shown here is derived from an EMBL/GenBank/DDBJ whole genome shotgun (WGS) entry which is preliminary data.</text>
</comment>
<keyword evidence="10" id="KW-0548">Nucleotidyltransferase</keyword>
<evidence type="ECO:0000256" key="6">
    <source>
        <dbReference type="SAM" id="MobiDB-lite"/>
    </source>
</evidence>